<protein>
    <submittedName>
        <fullName evidence="4">Endo/exonuclease/phosphatase domain-containing protein</fullName>
    </submittedName>
</protein>
<dbReference type="OrthoDB" id="5830038at2759"/>
<reference evidence="4" key="1">
    <citation type="submission" date="2016-06" db="UniProtKB">
        <authorList>
            <consortium name="WormBaseParasite"/>
        </authorList>
    </citation>
    <scope>IDENTIFICATION</scope>
</reference>
<evidence type="ECO:0000259" key="1">
    <source>
        <dbReference type="Pfam" id="PF22669"/>
    </source>
</evidence>
<evidence type="ECO:0000313" key="2">
    <source>
        <dbReference type="EMBL" id="VDN33480.1"/>
    </source>
</evidence>
<evidence type="ECO:0000313" key="4">
    <source>
        <dbReference type="WBParaSite" id="GPUH_0001928401-mRNA-1"/>
    </source>
</evidence>
<dbReference type="GO" id="GO:0004439">
    <property type="term" value="F:phosphatidylinositol-4,5-bisphosphate 5-phosphatase activity"/>
    <property type="evidence" value="ECO:0007669"/>
    <property type="project" value="TreeGrafter"/>
</dbReference>
<dbReference type="SUPFAM" id="SSF56219">
    <property type="entry name" value="DNase I-like"/>
    <property type="match status" value="1"/>
</dbReference>
<organism evidence="4">
    <name type="scientific">Gongylonema pulchrum</name>
    <dbReference type="NCBI Taxonomy" id="637853"/>
    <lineage>
        <taxon>Eukaryota</taxon>
        <taxon>Metazoa</taxon>
        <taxon>Ecdysozoa</taxon>
        <taxon>Nematoda</taxon>
        <taxon>Chromadorea</taxon>
        <taxon>Rhabditida</taxon>
        <taxon>Spirurina</taxon>
        <taxon>Spiruromorpha</taxon>
        <taxon>Spiruroidea</taxon>
        <taxon>Gongylonematidae</taxon>
        <taxon>Gongylonema</taxon>
    </lineage>
</organism>
<sequence>MQKTHNKGGYFSSRFPEDASLDVALVMSKSDWKIVSITYNVNSRKPESDQISQLIREEDASAATIIAIGLQELSHSELFGTVPTEATWLSVLTAWLSSHGKSLLCKTSLAWNLLLVFAPLEIFPLVTKIDSRQSRSSLGGLTGHKGSVSLRIKFKVSDVFLLLIVSISSPFVTP</sequence>
<dbReference type="InterPro" id="IPR036691">
    <property type="entry name" value="Endo/exonu/phosph_ase_sf"/>
</dbReference>
<dbReference type="InterPro" id="IPR046985">
    <property type="entry name" value="IP5"/>
</dbReference>
<keyword evidence="3" id="KW-1185">Reference proteome</keyword>
<dbReference type="InterPro" id="IPR000300">
    <property type="entry name" value="IPPc"/>
</dbReference>
<dbReference type="GO" id="GO:0098793">
    <property type="term" value="C:presynapse"/>
    <property type="evidence" value="ECO:0007669"/>
    <property type="project" value="GOC"/>
</dbReference>
<evidence type="ECO:0000313" key="3">
    <source>
        <dbReference type="Proteomes" id="UP000271098"/>
    </source>
</evidence>
<dbReference type="Pfam" id="PF22669">
    <property type="entry name" value="Exo_endo_phos2"/>
    <property type="match status" value="1"/>
</dbReference>
<dbReference type="AlphaFoldDB" id="A0A183EE68"/>
<feature type="domain" description="Inositol polyphosphate-related phosphatase" evidence="1">
    <location>
        <begin position="37"/>
        <end position="158"/>
    </location>
</feature>
<name>A0A183EE68_9BILA</name>
<dbReference type="PANTHER" id="PTHR11200:SF295">
    <property type="entry name" value="INOSITOL POLYPHOSPHATE 5-PHOSPHATASE"/>
    <property type="match status" value="1"/>
</dbReference>
<reference evidence="2 3" key="2">
    <citation type="submission" date="2018-11" db="EMBL/GenBank/DDBJ databases">
        <authorList>
            <consortium name="Pathogen Informatics"/>
        </authorList>
    </citation>
    <scope>NUCLEOTIDE SEQUENCE [LARGE SCALE GENOMIC DNA]</scope>
</reference>
<dbReference type="PANTHER" id="PTHR11200">
    <property type="entry name" value="INOSITOL 5-PHOSPHATASE"/>
    <property type="match status" value="1"/>
</dbReference>
<accession>A0A183EE68</accession>
<dbReference type="Gene3D" id="3.60.10.10">
    <property type="entry name" value="Endonuclease/exonuclease/phosphatase"/>
    <property type="match status" value="1"/>
</dbReference>
<dbReference type="GO" id="GO:0048488">
    <property type="term" value="P:synaptic vesicle endocytosis"/>
    <property type="evidence" value="ECO:0007669"/>
    <property type="project" value="TreeGrafter"/>
</dbReference>
<dbReference type="Proteomes" id="UP000271098">
    <property type="component" value="Unassembled WGS sequence"/>
</dbReference>
<dbReference type="EMBL" id="UYRT01088210">
    <property type="protein sequence ID" value="VDN33480.1"/>
    <property type="molecule type" value="Genomic_DNA"/>
</dbReference>
<gene>
    <name evidence="2" type="ORF">GPUH_LOCUS19259</name>
</gene>
<dbReference type="GO" id="GO:0046856">
    <property type="term" value="P:phosphatidylinositol dephosphorylation"/>
    <property type="evidence" value="ECO:0007669"/>
    <property type="project" value="InterPro"/>
</dbReference>
<proteinExistence type="predicted"/>
<dbReference type="WBParaSite" id="GPUH_0001928401-mRNA-1">
    <property type="protein sequence ID" value="GPUH_0001928401-mRNA-1"/>
    <property type="gene ID" value="GPUH_0001928401"/>
</dbReference>